<accession>A0A068S1Y9</accession>
<reference evidence="1" key="1">
    <citation type="submission" date="2013-08" db="EMBL/GenBank/DDBJ databases">
        <title>Gene expansion shapes genome architecture in the human pathogen Lichtheimia corymbifera: an evolutionary genomics analysis in the ancient terrestrial Mucorales (Mucoromycotina).</title>
        <authorList>
            <person name="Schwartze V.U."/>
            <person name="Winter S."/>
            <person name="Shelest E."/>
            <person name="Marcet-Houben M."/>
            <person name="Horn F."/>
            <person name="Wehner S."/>
            <person name="Hoffmann K."/>
            <person name="Riege K."/>
            <person name="Sammeth M."/>
            <person name="Nowrousian M."/>
            <person name="Valiante V."/>
            <person name="Linde J."/>
            <person name="Jacobsen I.D."/>
            <person name="Marz M."/>
            <person name="Brakhage A.A."/>
            <person name="Gabaldon T."/>
            <person name="Bocker S."/>
            <person name="Voigt K."/>
        </authorList>
    </citation>
    <scope>NUCLEOTIDE SEQUENCE [LARGE SCALE GENOMIC DNA]</scope>
    <source>
        <strain evidence="1">FSU 9682</strain>
    </source>
</reference>
<evidence type="ECO:0000313" key="2">
    <source>
        <dbReference type="Proteomes" id="UP000027586"/>
    </source>
</evidence>
<sequence>MFFDPWSLLLPYHVIGSDNRQQSLLSRRHQAENVGGVMVLVEPWYILSTGLGHAHYCTGLTTCRRYLFWCYCHQAKDYFCSSRRSSSLFMVHGQDGGQVPCSARIVLIYYLFGVPRLHSPPPFPFPPCILLLSKQG</sequence>
<proteinExistence type="predicted"/>
<comment type="caution">
    <text evidence="1">The sequence shown here is derived from an EMBL/GenBank/DDBJ whole genome shotgun (WGS) entry which is preliminary data.</text>
</comment>
<dbReference type="AlphaFoldDB" id="A0A068S1Y9"/>
<evidence type="ECO:0000313" key="1">
    <source>
        <dbReference type="EMBL" id="CDH56289.1"/>
    </source>
</evidence>
<name>A0A068S1Y9_9FUNG</name>
<gene>
    <name evidence="1" type="ORF">LCOR_07356.1</name>
</gene>
<organism evidence="1 2">
    <name type="scientific">Lichtheimia corymbifera JMRC:FSU:9682</name>
    <dbReference type="NCBI Taxonomy" id="1263082"/>
    <lineage>
        <taxon>Eukaryota</taxon>
        <taxon>Fungi</taxon>
        <taxon>Fungi incertae sedis</taxon>
        <taxon>Mucoromycota</taxon>
        <taxon>Mucoromycotina</taxon>
        <taxon>Mucoromycetes</taxon>
        <taxon>Mucorales</taxon>
        <taxon>Lichtheimiaceae</taxon>
        <taxon>Lichtheimia</taxon>
    </lineage>
</organism>
<dbReference type="EMBL" id="CBTN010000036">
    <property type="protein sequence ID" value="CDH56289.1"/>
    <property type="molecule type" value="Genomic_DNA"/>
</dbReference>
<keyword evidence="2" id="KW-1185">Reference proteome</keyword>
<protein>
    <submittedName>
        <fullName evidence="1">Uncharacterized protein</fullName>
    </submittedName>
</protein>
<dbReference type="VEuPathDB" id="FungiDB:LCOR_07356.1"/>
<dbReference type="Proteomes" id="UP000027586">
    <property type="component" value="Unassembled WGS sequence"/>
</dbReference>